<name>A0A3P7NNK4_9BILA</name>
<proteinExistence type="inferred from homology"/>
<protein>
    <submittedName>
        <fullName evidence="3">Uncharacterized protein</fullName>
    </submittedName>
</protein>
<dbReference type="PANTHER" id="PTHR12842:SF6">
    <property type="entry name" value="FI01459P"/>
    <property type="match status" value="1"/>
</dbReference>
<gene>
    <name evidence="3" type="ORF">GPUH_LOCUS18687</name>
</gene>
<evidence type="ECO:0000256" key="2">
    <source>
        <dbReference type="ARBA" id="ARBA00022553"/>
    </source>
</evidence>
<dbReference type="AlphaFoldDB" id="A0A3P7NNK4"/>
<dbReference type="EMBL" id="UYRT01087174">
    <property type="protein sequence ID" value="VDN32261.1"/>
    <property type="molecule type" value="Genomic_DNA"/>
</dbReference>
<evidence type="ECO:0000313" key="3">
    <source>
        <dbReference type="EMBL" id="VDN32261.1"/>
    </source>
</evidence>
<evidence type="ECO:0000256" key="1">
    <source>
        <dbReference type="ARBA" id="ARBA00006903"/>
    </source>
</evidence>
<reference evidence="3 4" key="1">
    <citation type="submission" date="2018-11" db="EMBL/GenBank/DDBJ databases">
        <authorList>
            <consortium name="Pathogen Informatics"/>
        </authorList>
    </citation>
    <scope>NUCLEOTIDE SEQUENCE [LARGE SCALE GENOMIC DNA]</scope>
</reference>
<organism evidence="3 4">
    <name type="scientific">Gongylonema pulchrum</name>
    <dbReference type="NCBI Taxonomy" id="637853"/>
    <lineage>
        <taxon>Eukaryota</taxon>
        <taxon>Metazoa</taxon>
        <taxon>Ecdysozoa</taxon>
        <taxon>Nematoda</taxon>
        <taxon>Chromadorea</taxon>
        <taxon>Rhabditida</taxon>
        <taxon>Spirurina</taxon>
        <taxon>Spiruromorpha</taxon>
        <taxon>Spiruroidea</taxon>
        <taxon>Gongylonematidae</taxon>
        <taxon>Gongylonema</taxon>
    </lineage>
</organism>
<sequence length="176" mass="20186">MYFREVDEVFEEELANTLEDYQDEEKHFVEKFENILKAMALPYNGSSLLDCDRRCQERLQRLPDSGEQSFEFFLAANLIAECLADFAAQSVQSIHKLGQLLLITETAVRQKTFSDFHDLIGRRISFYSDQFAQHISSVGVPGEETDELVTTVFLAAGDAFSYVQQSFRLLRPLLIL</sequence>
<dbReference type="InterPro" id="IPR007998">
    <property type="entry name" value="DUF719"/>
</dbReference>
<dbReference type="Proteomes" id="UP000271098">
    <property type="component" value="Unassembled WGS sequence"/>
</dbReference>
<accession>A0A3P7NNK4</accession>
<comment type="similarity">
    <text evidence="1">Belongs to the FAM114 family.</text>
</comment>
<evidence type="ECO:0000313" key="4">
    <source>
        <dbReference type="Proteomes" id="UP000271098"/>
    </source>
</evidence>
<dbReference type="OrthoDB" id="5597648at2759"/>
<keyword evidence="2" id="KW-0597">Phosphoprotein</keyword>
<dbReference type="PANTHER" id="PTHR12842">
    <property type="entry name" value="FI01459P"/>
    <property type="match status" value="1"/>
</dbReference>
<keyword evidence="4" id="KW-1185">Reference proteome</keyword>